<dbReference type="GO" id="GO:0004852">
    <property type="term" value="F:uroporphyrinogen-III synthase activity"/>
    <property type="evidence" value="ECO:0007669"/>
    <property type="project" value="InterPro"/>
</dbReference>
<dbReference type="PROSITE" id="PS00840">
    <property type="entry name" value="SUMT_2"/>
    <property type="match status" value="1"/>
</dbReference>
<evidence type="ECO:0000256" key="1">
    <source>
        <dbReference type="ARBA" id="ARBA00012162"/>
    </source>
</evidence>
<dbReference type="NCBIfam" id="TIGR01469">
    <property type="entry name" value="cobA_cysG_Cterm"/>
    <property type="match status" value="1"/>
</dbReference>
<accession>A0A0B3VQ14</accession>
<evidence type="ECO:0000256" key="6">
    <source>
        <dbReference type="RuleBase" id="RU003960"/>
    </source>
</evidence>
<sequence>MRGKVYLVGAGPGDYKLITLKALECIRKSDVIVYDRLANIEYLKEAKDNCEFINVGKASSNHLLPQDDINRLIADKALEGKIVTRLKGGDPYVFGRGGEEAELLRDENIDFEVVPGITSPIGGLCYAGIPITHRDYASSFHVITGHPRKDGKETKEINWNALANVKGTLVFLMGIANLKNISENLIKEGKDKNTPVAFISWATRANQRVVTATLENAYEVAIKENVKPPTLIVVGTVVNLREKLNFFEEKPLFGKNIVVTRCRAQSSTLAEKISDMGGNPIEIPTIKIEKVENNIELENEIKNIKDYSYIIFSSKNAVDIFFDKLNDMGYDARLLYKSKICVVGVETAKAIKARGIIADIIPQKYVAEGIYKELKDIINENDKILIPRAKNARDFLVSKLSEKCYVKEVIIYESVIDNNKKNLALEVIEDESVDYITFASSSTVKNFITLIGEENLKKLKNKKIISIGPITSKTIEDFGLGVYKEAEVATIDSTIEAISNDNYLLNKGELTC</sequence>
<dbReference type="InterPro" id="IPR006366">
    <property type="entry name" value="CobA/CysG_C"/>
</dbReference>
<dbReference type="InterPro" id="IPR003043">
    <property type="entry name" value="Uropor_MeTrfase_CS"/>
</dbReference>
<dbReference type="Gene3D" id="3.40.1010.10">
    <property type="entry name" value="Cobalt-precorrin-4 Transmethylase, Domain 1"/>
    <property type="match status" value="1"/>
</dbReference>
<evidence type="ECO:0000259" key="7">
    <source>
        <dbReference type="Pfam" id="PF00590"/>
    </source>
</evidence>
<evidence type="ECO:0000256" key="3">
    <source>
        <dbReference type="ARBA" id="ARBA00022679"/>
    </source>
</evidence>
<dbReference type="OrthoDB" id="9815856at2"/>
<dbReference type="STRING" id="1577792.QX51_00375"/>
<keyword evidence="5" id="KW-0627">Porphyrin biosynthesis</keyword>
<dbReference type="FunFam" id="3.40.1010.10:FF:000001">
    <property type="entry name" value="Siroheme synthase"/>
    <property type="match status" value="1"/>
</dbReference>
<dbReference type="InterPro" id="IPR000878">
    <property type="entry name" value="4pyrrol_Mease"/>
</dbReference>
<dbReference type="InterPro" id="IPR050161">
    <property type="entry name" value="Siro_Cobalamin_biosynth"/>
</dbReference>
<keyword evidence="2 6" id="KW-0489">Methyltransferase</keyword>
<dbReference type="InterPro" id="IPR003754">
    <property type="entry name" value="4pyrrol_synth_uPrphyn_synth"/>
</dbReference>
<dbReference type="Pfam" id="PF00590">
    <property type="entry name" value="TP_methylase"/>
    <property type="match status" value="1"/>
</dbReference>
<comment type="caution">
    <text evidence="9">The sequence shown here is derived from an EMBL/GenBank/DDBJ whole genome shotgun (WGS) entry which is preliminary data.</text>
</comment>
<dbReference type="EC" id="2.1.1.107" evidence="1"/>
<evidence type="ECO:0000313" key="9">
    <source>
        <dbReference type="EMBL" id="KHS58896.1"/>
    </source>
</evidence>
<name>A0A0B3VQ14_9FIRM</name>
<feature type="domain" description="Tetrapyrrole biosynthesis uroporphyrinogen III synthase" evidence="8">
    <location>
        <begin position="268"/>
        <end position="495"/>
    </location>
</feature>
<dbReference type="FunFam" id="3.30.950.10:FF:000001">
    <property type="entry name" value="Siroheme synthase"/>
    <property type="match status" value="1"/>
</dbReference>
<dbReference type="CDD" id="cd11642">
    <property type="entry name" value="SUMT"/>
    <property type="match status" value="1"/>
</dbReference>
<evidence type="ECO:0000256" key="5">
    <source>
        <dbReference type="ARBA" id="ARBA00023244"/>
    </source>
</evidence>
<dbReference type="InterPro" id="IPR036108">
    <property type="entry name" value="4pyrrol_syn_uPrphyn_synt_sf"/>
</dbReference>
<dbReference type="SUPFAM" id="SSF53790">
    <property type="entry name" value="Tetrapyrrole methylase"/>
    <property type="match status" value="1"/>
</dbReference>
<protein>
    <recommendedName>
        <fullName evidence="1">uroporphyrinogen-III C-methyltransferase</fullName>
        <ecNumber evidence="1">2.1.1.107</ecNumber>
    </recommendedName>
</protein>
<dbReference type="InterPro" id="IPR014777">
    <property type="entry name" value="4pyrrole_Mease_sub1"/>
</dbReference>
<dbReference type="EMBL" id="JWHR01000003">
    <property type="protein sequence ID" value="KHS58896.1"/>
    <property type="molecule type" value="Genomic_DNA"/>
</dbReference>
<dbReference type="CDD" id="cd06578">
    <property type="entry name" value="HemD"/>
    <property type="match status" value="1"/>
</dbReference>
<evidence type="ECO:0000256" key="4">
    <source>
        <dbReference type="ARBA" id="ARBA00022691"/>
    </source>
</evidence>
<dbReference type="SUPFAM" id="SSF69618">
    <property type="entry name" value="HemD-like"/>
    <property type="match status" value="1"/>
</dbReference>
<comment type="similarity">
    <text evidence="6">Belongs to the precorrin methyltransferase family.</text>
</comment>
<dbReference type="PROSITE" id="PS00839">
    <property type="entry name" value="SUMT_1"/>
    <property type="match status" value="1"/>
</dbReference>
<dbReference type="InterPro" id="IPR035996">
    <property type="entry name" value="4pyrrol_Methylase_sf"/>
</dbReference>
<evidence type="ECO:0000313" key="10">
    <source>
        <dbReference type="Proteomes" id="UP000031189"/>
    </source>
</evidence>
<keyword evidence="4" id="KW-0949">S-adenosyl-L-methionine</keyword>
<keyword evidence="3 6" id="KW-0808">Transferase</keyword>
<dbReference type="Gene3D" id="3.40.50.10090">
    <property type="match status" value="2"/>
</dbReference>
<feature type="domain" description="Tetrapyrrole methylase" evidence="7">
    <location>
        <begin position="4"/>
        <end position="216"/>
    </location>
</feature>
<keyword evidence="10" id="KW-1185">Reference proteome</keyword>
<dbReference type="GO" id="GO:0004851">
    <property type="term" value="F:uroporphyrin-III C-methyltransferase activity"/>
    <property type="evidence" value="ECO:0007669"/>
    <property type="project" value="UniProtKB-EC"/>
</dbReference>
<dbReference type="NCBIfam" id="NF004790">
    <property type="entry name" value="PRK06136.1"/>
    <property type="match status" value="1"/>
</dbReference>
<evidence type="ECO:0000256" key="2">
    <source>
        <dbReference type="ARBA" id="ARBA00022603"/>
    </source>
</evidence>
<dbReference type="GO" id="GO:0032259">
    <property type="term" value="P:methylation"/>
    <property type="evidence" value="ECO:0007669"/>
    <property type="project" value="UniProtKB-KW"/>
</dbReference>
<dbReference type="PANTHER" id="PTHR45790:SF3">
    <property type="entry name" value="S-ADENOSYL-L-METHIONINE-DEPENDENT UROPORPHYRINOGEN III METHYLTRANSFERASE, CHLOROPLASTIC"/>
    <property type="match status" value="1"/>
</dbReference>
<dbReference type="PANTHER" id="PTHR45790">
    <property type="entry name" value="SIROHEME SYNTHASE-RELATED"/>
    <property type="match status" value="1"/>
</dbReference>
<dbReference type="Proteomes" id="UP000031189">
    <property type="component" value="Unassembled WGS sequence"/>
</dbReference>
<dbReference type="Gene3D" id="3.30.950.10">
    <property type="entry name" value="Methyltransferase, Cobalt-precorrin-4 Transmethylase, Domain 2"/>
    <property type="match status" value="1"/>
</dbReference>
<dbReference type="GO" id="GO:0019354">
    <property type="term" value="P:siroheme biosynthetic process"/>
    <property type="evidence" value="ECO:0007669"/>
    <property type="project" value="InterPro"/>
</dbReference>
<dbReference type="RefSeq" id="WP_039677913.1">
    <property type="nucleotide sequence ID" value="NZ_JAXECK010000032.1"/>
</dbReference>
<proteinExistence type="inferred from homology"/>
<evidence type="ECO:0000259" key="8">
    <source>
        <dbReference type="Pfam" id="PF02602"/>
    </source>
</evidence>
<dbReference type="AlphaFoldDB" id="A0A0B3VQ14"/>
<gene>
    <name evidence="9" type="ORF">QX51_00375</name>
</gene>
<organism evidence="9 10">
    <name type="scientific">Terrisporobacter othiniensis</name>
    <dbReference type="NCBI Taxonomy" id="1577792"/>
    <lineage>
        <taxon>Bacteria</taxon>
        <taxon>Bacillati</taxon>
        <taxon>Bacillota</taxon>
        <taxon>Clostridia</taxon>
        <taxon>Peptostreptococcales</taxon>
        <taxon>Peptostreptococcaceae</taxon>
        <taxon>Terrisporobacter</taxon>
    </lineage>
</organism>
<dbReference type="Pfam" id="PF02602">
    <property type="entry name" value="HEM4"/>
    <property type="match status" value="1"/>
</dbReference>
<dbReference type="InterPro" id="IPR014776">
    <property type="entry name" value="4pyrrole_Mease_sub2"/>
</dbReference>
<reference evidence="9 10" key="1">
    <citation type="submission" date="2014-12" db="EMBL/GenBank/DDBJ databases">
        <title>Draft genome sequence of Terrisporobacter sp. 08-306576, isolated from the blood culture of a bacteremia patient.</title>
        <authorList>
            <person name="Lund L.C."/>
            <person name="Sydenham T.V."/>
            <person name="Hogh S.V."/>
            <person name="Skov M.N."/>
            <person name="Kemp M."/>
            <person name="Justesen U.S."/>
        </authorList>
    </citation>
    <scope>NUCLEOTIDE SEQUENCE [LARGE SCALE GENOMIC DNA]</scope>
    <source>
        <strain evidence="9 10">08-306576</strain>
    </source>
</reference>